<dbReference type="EMBL" id="JANFFA010000001">
    <property type="protein sequence ID" value="MDQ2092881.1"/>
    <property type="molecule type" value="Genomic_DNA"/>
</dbReference>
<name>A0AAJ1U374_9RHOB</name>
<reference evidence="4" key="2">
    <citation type="submission" date="2023-04" db="EMBL/GenBank/DDBJ databases">
        <title>'Rhodoalgimonas zhirmunskyi' gen. nov., isolated from a red alga.</title>
        <authorList>
            <person name="Nedashkovskaya O.I."/>
            <person name="Otstavnykh N.Y."/>
            <person name="Bystritskaya E.P."/>
            <person name="Balabanova L.A."/>
            <person name="Isaeva M.P."/>
        </authorList>
    </citation>
    <scope>NUCLEOTIDE SEQUENCE</scope>
    <source>
        <strain evidence="4">10Alg 79</strain>
    </source>
</reference>
<reference evidence="4" key="1">
    <citation type="submission" date="2022-07" db="EMBL/GenBank/DDBJ databases">
        <authorList>
            <person name="Otstavnykh N."/>
            <person name="Isaeva M."/>
            <person name="Bystritskaya E."/>
        </authorList>
    </citation>
    <scope>NUCLEOTIDE SEQUENCE</scope>
    <source>
        <strain evidence="4">10Alg 79</strain>
    </source>
</reference>
<dbReference type="Pfam" id="PF00583">
    <property type="entry name" value="Acetyltransf_1"/>
    <property type="match status" value="1"/>
</dbReference>
<feature type="domain" description="N-acetyltransferase" evidence="3">
    <location>
        <begin position="1"/>
        <end position="158"/>
    </location>
</feature>
<dbReference type="Proteomes" id="UP001227162">
    <property type="component" value="Unassembled WGS sequence"/>
</dbReference>
<proteinExistence type="predicted"/>
<dbReference type="PANTHER" id="PTHR43072:SF23">
    <property type="entry name" value="UPF0039 PROTEIN C11D3.02C"/>
    <property type="match status" value="1"/>
</dbReference>
<evidence type="ECO:0000259" key="3">
    <source>
        <dbReference type="PROSITE" id="PS51186"/>
    </source>
</evidence>
<sequence length="158" mass="17382">MIRQALTADAPDIVALWNYFIRNTSVTFNSSEKTREDVEMLIQERGPGFLVADDNGTLAGFATVFQFRGGVGYAHTGEHTVILSPELQGRGHGRALMEALFDVARGQGLHSLFAGVSAENPDGRAFHAALGFSEVARLPEVGRKFGRWMDLILMQRFL</sequence>
<evidence type="ECO:0000313" key="5">
    <source>
        <dbReference type="Proteomes" id="UP001227162"/>
    </source>
</evidence>
<gene>
    <name evidence="4" type="ORF">NOI20_02015</name>
</gene>
<comment type="caution">
    <text evidence="4">The sequence shown here is derived from an EMBL/GenBank/DDBJ whole genome shotgun (WGS) entry which is preliminary data.</text>
</comment>
<evidence type="ECO:0000256" key="1">
    <source>
        <dbReference type="ARBA" id="ARBA00022679"/>
    </source>
</evidence>
<keyword evidence="5" id="KW-1185">Reference proteome</keyword>
<dbReference type="GO" id="GO:0016747">
    <property type="term" value="F:acyltransferase activity, transferring groups other than amino-acyl groups"/>
    <property type="evidence" value="ECO:0007669"/>
    <property type="project" value="InterPro"/>
</dbReference>
<accession>A0AAJ1U374</accession>
<keyword evidence="1" id="KW-0808">Transferase</keyword>
<dbReference type="PROSITE" id="PS51186">
    <property type="entry name" value="GNAT"/>
    <property type="match status" value="1"/>
</dbReference>
<keyword evidence="2" id="KW-0012">Acyltransferase</keyword>
<dbReference type="InterPro" id="IPR000182">
    <property type="entry name" value="GNAT_dom"/>
</dbReference>
<dbReference type="RefSeq" id="WP_317624493.1">
    <property type="nucleotide sequence ID" value="NZ_JANFFA010000001.1"/>
</dbReference>
<dbReference type="SUPFAM" id="SSF55729">
    <property type="entry name" value="Acyl-CoA N-acyltransferases (Nat)"/>
    <property type="match status" value="1"/>
</dbReference>
<evidence type="ECO:0000313" key="4">
    <source>
        <dbReference type="EMBL" id="MDQ2092881.1"/>
    </source>
</evidence>
<protein>
    <submittedName>
        <fullName evidence="4">GNAT family N-acetyltransferase</fullName>
    </submittedName>
</protein>
<dbReference type="PANTHER" id="PTHR43072">
    <property type="entry name" value="N-ACETYLTRANSFERASE"/>
    <property type="match status" value="1"/>
</dbReference>
<evidence type="ECO:0000256" key="2">
    <source>
        <dbReference type="ARBA" id="ARBA00023315"/>
    </source>
</evidence>
<organism evidence="4 5">
    <name type="scientific">Rhodalgimonas zhirmunskyi</name>
    <dbReference type="NCBI Taxonomy" id="2964767"/>
    <lineage>
        <taxon>Bacteria</taxon>
        <taxon>Pseudomonadati</taxon>
        <taxon>Pseudomonadota</taxon>
        <taxon>Alphaproteobacteria</taxon>
        <taxon>Rhodobacterales</taxon>
        <taxon>Roseobacteraceae</taxon>
        <taxon>Rhodalgimonas</taxon>
    </lineage>
</organism>
<dbReference type="InterPro" id="IPR016181">
    <property type="entry name" value="Acyl_CoA_acyltransferase"/>
</dbReference>
<dbReference type="Gene3D" id="3.40.630.30">
    <property type="match status" value="1"/>
</dbReference>
<dbReference type="CDD" id="cd04301">
    <property type="entry name" value="NAT_SF"/>
    <property type="match status" value="1"/>
</dbReference>
<dbReference type="AlphaFoldDB" id="A0AAJ1U374"/>